<dbReference type="SUPFAM" id="SSF69635">
    <property type="entry name" value="Type III secretory system chaperone-like"/>
    <property type="match status" value="1"/>
</dbReference>
<sequence length="155" mass="17319">MQYVPQFQRLLTGLAERLGLGALTADPHSGRCILLVNGDLTLELGLLDERPVMTVAADLCPLPREREEALMETLLAENLFPSAMDLSFGYDPTSQRVRLHAAFTLADLEEVSLYRALDRFFKVASHWRKKIPELPREPEGEPNPVVLGGPDLLRV</sequence>
<dbReference type="RefSeq" id="WP_237379055.1">
    <property type="nucleotide sequence ID" value="NZ_CP071793.1"/>
</dbReference>
<dbReference type="Gene3D" id="3.30.1460.10">
    <property type="match status" value="1"/>
</dbReference>
<evidence type="ECO:0000256" key="1">
    <source>
        <dbReference type="SAM" id="MobiDB-lite"/>
    </source>
</evidence>
<evidence type="ECO:0000313" key="2">
    <source>
        <dbReference type="EMBL" id="QTD49420.1"/>
    </source>
</evidence>
<evidence type="ECO:0000313" key="3">
    <source>
        <dbReference type="Proteomes" id="UP000663929"/>
    </source>
</evidence>
<proteinExistence type="predicted"/>
<dbReference type="CDD" id="cd16364">
    <property type="entry name" value="T3SC_I-like"/>
    <property type="match status" value="1"/>
</dbReference>
<dbReference type="Pfam" id="PF05932">
    <property type="entry name" value="CesT"/>
    <property type="match status" value="1"/>
</dbReference>
<dbReference type="Proteomes" id="UP000663929">
    <property type="component" value="Chromosome"/>
</dbReference>
<dbReference type="InterPro" id="IPR010261">
    <property type="entry name" value="Tir_chaperone"/>
</dbReference>
<reference evidence="2" key="1">
    <citation type="submission" date="2021-03" db="EMBL/GenBank/DDBJ databases">
        <title>Acanthopleuribacteraceae sp. M133.</title>
        <authorList>
            <person name="Wang G."/>
        </authorList>
    </citation>
    <scope>NUCLEOTIDE SEQUENCE</scope>
    <source>
        <strain evidence="2">M133</strain>
    </source>
</reference>
<dbReference type="AlphaFoldDB" id="A0A8A4TIP5"/>
<gene>
    <name evidence="2" type="ORF">J3U87_27865</name>
</gene>
<name>A0A8A4TIP5_SULCO</name>
<feature type="region of interest" description="Disordered" evidence="1">
    <location>
        <begin position="133"/>
        <end position="155"/>
    </location>
</feature>
<dbReference type="GO" id="GO:0030254">
    <property type="term" value="P:protein secretion by the type III secretion system"/>
    <property type="evidence" value="ECO:0007669"/>
    <property type="project" value="InterPro"/>
</dbReference>
<keyword evidence="3" id="KW-1185">Reference proteome</keyword>
<dbReference type="KEGG" id="scor:J3U87_27865"/>
<accession>A0A8A4TIP5</accession>
<protein>
    <submittedName>
        <fullName evidence="2">Type III secretion system chaperone</fullName>
    </submittedName>
</protein>
<dbReference type="EMBL" id="CP071793">
    <property type="protein sequence ID" value="QTD49420.1"/>
    <property type="molecule type" value="Genomic_DNA"/>
</dbReference>
<organism evidence="2 3">
    <name type="scientific">Sulfidibacter corallicola</name>
    <dbReference type="NCBI Taxonomy" id="2818388"/>
    <lineage>
        <taxon>Bacteria</taxon>
        <taxon>Pseudomonadati</taxon>
        <taxon>Acidobacteriota</taxon>
        <taxon>Holophagae</taxon>
        <taxon>Acanthopleuribacterales</taxon>
        <taxon>Acanthopleuribacteraceae</taxon>
        <taxon>Sulfidibacter</taxon>
    </lineage>
</organism>